<dbReference type="Proteomes" id="UP001060070">
    <property type="component" value="Chromosome"/>
</dbReference>
<evidence type="ECO:0000313" key="6">
    <source>
        <dbReference type="Proteomes" id="UP001060070"/>
    </source>
</evidence>
<name>A0AB38TIM6_9HYPH</name>
<dbReference type="CDD" id="cd03768">
    <property type="entry name" value="SR_ResInv"/>
    <property type="match status" value="1"/>
</dbReference>
<feature type="domain" description="Recombinase" evidence="4">
    <location>
        <begin position="148"/>
        <end position="262"/>
    </location>
</feature>
<dbReference type="InterPro" id="IPR050639">
    <property type="entry name" value="SSR_resolvase"/>
</dbReference>
<gene>
    <name evidence="5" type="ORF">LRP29_13675</name>
</gene>
<dbReference type="Gene3D" id="3.90.1750.20">
    <property type="entry name" value="Putative Large Serine Recombinase, Chain B, Domain 2"/>
    <property type="match status" value="1"/>
</dbReference>
<dbReference type="InterPro" id="IPR038109">
    <property type="entry name" value="DNA_bind_recomb_sf"/>
</dbReference>
<dbReference type="Pfam" id="PF07508">
    <property type="entry name" value="Recombinase"/>
    <property type="match status" value="1"/>
</dbReference>
<feature type="domain" description="Resolvase/invertase-type recombinase catalytic" evidence="3">
    <location>
        <begin position="1"/>
        <end position="140"/>
    </location>
</feature>
<evidence type="ECO:0000259" key="4">
    <source>
        <dbReference type="PROSITE" id="PS51737"/>
    </source>
</evidence>
<dbReference type="Gene3D" id="3.40.50.1390">
    <property type="entry name" value="Resolvase, N-terminal catalytic domain"/>
    <property type="match status" value="1"/>
</dbReference>
<evidence type="ECO:0000313" key="5">
    <source>
        <dbReference type="EMBL" id="UTU54373.1"/>
    </source>
</evidence>
<dbReference type="SMART" id="SM00857">
    <property type="entry name" value="Resolvase"/>
    <property type="match status" value="1"/>
</dbReference>
<dbReference type="EMBL" id="CP088147">
    <property type="protein sequence ID" value="UTU54373.1"/>
    <property type="molecule type" value="Genomic_DNA"/>
</dbReference>
<evidence type="ECO:0000259" key="3">
    <source>
        <dbReference type="PROSITE" id="PS51736"/>
    </source>
</evidence>
<keyword evidence="2" id="KW-0233">DNA recombination</keyword>
<keyword evidence="6" id="KW-1185">Reference proteome</keyword>
<dbReference type="AlphaFoldDB" id="A0AB38TIM6"/>
<dbReference type="GO" id="GO:0000150">
    <property type="term" value="F:DNA strand exchange activity"/>
    <property type="evidence" value="ECO:0007669"/>
    <property type="project" value="InterPro"/>
</dbReference>
<keyword evidence="1" id="KW-0238">DNA-binding</keyword>
<dbReference type="InterPro" id="IPR036162">
    <property type="entry name" value="Resolvase-like_N_sf"/>
</dbReference>
<dbReference type="GO" id="GO:0003677">
    <property type="term" value="F:DNA binding"/>
    <property type="evidence" value="ECO:0007669"/>
    <property type="project" value="UniProtKB-KW"/>
</dbReference>
<proteinExistence type="predicted"/>
<dbReference type="InterPro" id="IPR006119">
    <property type="entry name" value="Resolv_N"/>
</dbReference>
<dbReference type="PROSITE" id="PS51736">
    <property type="entry name" value="RECOMBINASES_3"/>
    <property type="match status" value="1"/>
</dbReference>
<sequence>MEQEFNSLDAQREACAAFIASQVGLGWKLMPNHYDDGGISGGTMERPALQRLLQDIRDKKVDVVVVYKIDRLTRSLMDFSKIVEIFDASSVSFVSVTQQFNTTTSMGRLTLNVLLSFAQFEREVTAERIRDKIAASKKKGMWMGGVVPLGYRVEYRKLVIDETEAQTVRHLFARYLTLRSVRDLVDEAASDGLSTRSRQLKHGSVAVTMPFCRGNLYHLLSNPVYVGKIRHKDQVYDGEHEPIITSATFEQAQVLLASQAPQRRSHSNVTQAHLLTGLLFDEAGEKLRSVHANKQGVRYRYYVSKQFVDERRKGSEGWRLPAPALESVVEHRLNRILSDQAQLSDWIRQWADSGEIQAAMRRVDEMRSCWASGTTDAKRSLLQKIVRRITLKLGLLTIELDRRSLSELLLDRTLPPNEGAQVTSIECPIGMKRRGVETRILLTDGSNISRELDGALIDLLRRAHLYLGQLTDGAHRSLTDVAMLNGTDASEVSRLLPFALLAPKIAANIVAGDQPVELTAHRLSRLSDLPLAWADQASLLGF</sequence>
<evidence type="ECO:0000256" key="1">
    <source>
        <dbReference type="ARBA" id="ARBA00023125"/>
    </source>
</evidence>
<reference evidence="5 6" key="1">
    <citation type="journal article" date="2022" name="Microbiol. Resour. Announc.">
        <title>Complete Genome Sequence of Mesorhizobium ciceri Strain R30, a Rhizobium Used as a Commercial Inoculant for Chickpea in Argentina.</title>
        <authorList>
            <person name="Foresto E."/>
            <person name="Revale S."/>
            <person name="Primo E."/>
            <person name="Nievas F."/>
            <person name="Carezzano E."/>
            <person name="Puente M."/>
            <person name="Alzari P."/>
            <person name="Mart M."/>
            <person name="Ben-Assaya M."/>
            <person name="Mornico D."/>
            <person name="Santoro M."/>
            <person name="Mart F."/>
            <person name="Giordano W."/>
            <person name="Bogino P."/>
        </authorList>
    </citation>
    <scope>NUCLEOTIDE SEQUENCE [LARGE SCALE GENOMIC DNA]</scope>
    <source>
        <strain evidence="5 6">R30</strain>
    </source>
</reference>
<evidence type="ECO:0000256" key="2">
    <source>
        <dbReference type="ARBA" id="ARBA00023172"/>
    </source>
</evidence>
<dbReference type="Pfam" id="PF00239">
    <property type="entry name" value="Resolvase"/>
    <property type="match status" value="1"/>
</dbReference>
<dbReference type="PANTHER" id="PTHR30461">
    <property type="entry name" value="DNA-INVERTASE FROM LAMBDOID PROPHAGE"/>
    <property type="match status" value="1"/>
</dbReference>
<protein>
    <submittedName>
        <fullName evidence="5">Recombinase family protein</fullName>
    </submittedName>
</protein>
<dbReference type="SUPFAM" id="SSF53041">
    <property type="entry name" value="Resolvase-like"/>
    <property type="match status" value="1"/>
</dbReference>
<dbReference type="PROSITE" id="PS51737">
    <property type="entry name" value="RECOMBINASE_DNA_BIND"/>
    <property type="match status" value="1"/>
</dbReference>
<dbReference type="InterPro" id="IPR011109">
    <property type="entry name" value="DNA_bind_recombinase_dom"/>
</dbReference>
<organism evidence="5 6">
    <name type="scientific">Mesorhizobium ciceri</name>
    <dbReference type="NCBI Taxonomy" id="39645"/>
    <lineage>
        <taxon>Bacteria</taxon>
        <taxon>Pseudomonadati</taxon>
        <taxon>Pseudomonadota</taxon>
        <taxon>Alphaproteobacteria</taxon>
        <taxon>Hyphomicrobiales</taxon>
        <taxon>Phyllobacteriaceae</taxon>
        <taxon>Mesorhizobium</taxon>
    </lineage>
</organism>
<dbReference type="PANTHER" id="PTHR30461:SF2">
    <property type="entry name" value="SERINE RECOMBINASE PINE-RELATED"/>
    <property type="match status" value="1"/>
</dbReference>
<accession>A0AB38TIM6</accession>